<evidence type="ECO:0000256" key="1">
    <source>
        <dbReference type="ARBA" id="ARBA00004141"/>
    </source>
</evidence>
<dbReference type="OrthoDB" id="6131345at2759"/>
<keyword evidence="4 5" id="KW-0472">Membrane</keyword>
<dbReference type="InterPro" id="IPR018499">
    <property type="entry name" value="Tetraspanin/Peripherin"/>
</dbReference>
<protein>
    <recommendedName>
        <fullName evidence="8">Tetraspanin</fullName>
    </recommendedName>
</protein>
<feature type="non-terminal residue" evidence="6">
    <location>
        <position position="120"/>
    </location>
</feature>
<dbReference type="Pfam" id="PF00335">
    <property type="entry name" value="Tetraspanin"/>
    <property type="match status" value="1"/>
</dbReference>
<evidence type="ECO:0000256" key="3">
    <source>
        <dbReference type="ARBA" id="ARBA00022989"/>
    </source>
</evidence>
<evidence type="ECO:0000256" key="5">
    <source>
        <dbReference type="SAM" id="Phobius"/>
    </source>
</evidence>
<dbReference type="Proteomes" id="UP000596742">
    <property type="component" value="Unassembled WGS sequence"/>
</dbReference>
<organism evidence="6 7">
    <name type="scientific">Mytilus galloprovincialis</name>
    <name type="common">Mediterranean mussel</name>
    <dbReference type="NCBI Taxonomy" id="29158"/>
    <lineage>
        <taxon>Eukaryota</taxon>
        <taxon>Metazoa</taxon>
        <taxon>Spiralia</taxon>
        <taxon>Lophotrochozoa</taxon>
        <taxon>Mollusca</taxon>
        <taxon>Bivalvia</taxon>
        <taxon>Autobranchia</taxon>
        <taxon>Pteriomorphia</taxon>
        <taxon>Mytilida</taxon>
        <taxon>Mytiloidea</taxon>
        <taxon>Mytilidae</taxon>
        <taxon>Mytilinae</taxon>
        <taxon>Mytilus</taxon>
    </lineage>
</organism>
<keyword evidence="2 5" id="KW-0812">Transmembrane</keyword>
<reference evidence="6" key="1">
    <citation type="submission" date="2018-11" db="EMBL/GenBank/DDBJ databases">
        <authorList>
            <person name="Alioto T."/>
            <person name="Alioto T."/>
        </authorList>
    </citation>
    <scope>NUCLEOTIDE SEQUENCE</scope>
</reference>
<dbReference type="SUPFAM" id="SSF48652">
    <property type="entry name" value="Tetraspanin"/>
    <property type="match status" value="1"/>
</dbReference>
<evidence type="ECO:0000313" key="7">
    <source>
        <dbReference type="Proteomes" id="UP000596742"/>
    </source>
</evidence>
<dbReference type="InterPro" id="IPR008952">
    <property type="entry name" value="Tetraspanin_EC2_sf"/>
</dbReference>
<gene>
    <name evidence="6" type="ORF">MGAL_10B015367</name>
</gene>
<dbReference type="GO" id="GO:0016020">
    <property type="term" value="C:membrane"/>
    <property type="evidence" value="ECO:0007669"/>
    <property type="project" value="UniProtKB-SubCell"/>
</dbReference>
<dbReference type="Gene3D" id="1.10.1450.10">
    <property type="entry name" value="Tetraspanin"/>
    <property type="match status" value="1"/>
</dbReference>
<sequence length="120" mass="13170">FDDSVKDGFKDILTNKYNMTGNDDLTKSYNALFNLYECCGVDSADDMPQSELPKECCATSTACTKTSNDVRPGCYTKLKDQIDQYNSVFIGVGVSVLVFQLICVIFAFCLCAAIGRDSIV</sequence>
<comment type="caution">
    <text evidence="6">The sequence shown here is derived from an EMBL/GenBank/DDBJ whole genome shotgun (WGS) entry which is preliminary data.</text>
</comment>
<dbReference type="AlphaFoldDB" id="A0A8B6CKI8"/>
<evidence type="ECO:0000256" key="4">
    <source>
        <dbReference type="ARBA" id="ARBA00023136"/>
    </source>
</evidence>
<proteinExistence type="predicted"/>
<feature type="transmembrane region" description="Helical" evidence="5">
    <location>
        <begin position="88"/>
        <end position="114"/>
    </location>
</feature>
<keyword evidence="7" id="KW-1185">Reference proteome</keyword>
<keyword evidence="3 5" id="KW-1133">Transmembrane helix</keyword>
<comment type="subcellular location">
    <subcellularLocation>
        <location evidence="1">Membrane</location>
        <topology evidence="1">Multi-pass membrane protein</topology>
    </subcellularLocation>
</comment>
<name>A0A8B6CKI8_MYTGA</name>
<evidence type="ECO:0000256" key="2">
    <source>
        <dbReference type="ARBA" id="ARBA00022692"/>
    </source>
</evidence>
<evidence type="ECO:0000313" key="6">
    <source>
        <dbReference type="EMBL" id="VDI05658.1"/>
    </source>
</evidence>
<accession>A0A8B6CKI8</accession>
<dbReference type="EMBL" id="UYJE01001840">
    <property type="protein sequence ID" value="VDI05658.1"/>
    <property type="molecule type" value="Genomic_DNA"/>
</dbReference>
<evidence type="ECO:0008006" key="8">
    <source>
        <dbReference type="Google" id="ProtNLM"/>
    </source>
</evidence>